<comment type="caution">
    <text evidence="1">The sequence shown here is derived from an EMBL/GenBank/DDBJ whole genome shotgun (WGS) entry which is preliminary data.</text>
</comment>
<evidence type="ECO:0000313" key="2">
    <source>
        <dbReference type="Proteomes" id="UP000765509"/>
    </source>
</evidence>
<gene>
    <name evidence="1" type="ORF">O181_036807</name>
</gene>
<sequence length="93" mass="10097">MPCLGQLFFYSLDSGLILPYPVFPHLQESELPGGIPTFGDYHKVSEVYLFETNLLATCSKFCPVGGQVEPLVVHAPVTGALLKEEGLALSEQT</sequence>
<reference evidence="1" key="1">
    <citation type="submission" date="2021-03" db="EMBL/GenBank/DDBJ databases">
        <title>Draft genome sequence of rust myrtle Austropuccinia psidii MF-1, a brazilian biotype.</title>
        <authorList>
            <person name="Quecine M.C."/>
            <person name="Pachon D.M.R."/>
            <person name="Bonatelli M.L."/>
            <person name="Correr F.H."/>
            <person name="Franceschini L.M."/>
            <person name="Leite T.F."/>
            <person name="Margarido G.R.A."/>
            <person name="Almeida C.A."/>
            <person name="Ferrarezi J.A."/>
            <person name="Labate C.A."/>
        </authorList>
    </citation>
    <scope>NUCLEOTIDE SEQUENCE</scope>
    <source>
        <strain evidence="1">MF-1</strain>
    </source>
</reference>
<accession>A0A9Q3D7S4</accession>
<evidence type="ECO:0000313" key="1">
    <source>
        <dbReference type="EMBL" id="MBW0497092.1"/>
    </source>
</evidence>
<protein>
    <submittedName>
        <fullName evidence="1">Uncharacterized protein</fullName>
    </submittedName>
</protein>
<proteinExistence type="predicted"/>
<keyword evidence="2" id="KW-1185">Reference proteome</keyword>
<dbReference type="Proteomes" id="UP000765509">
    <property type="component" value="Unassembled WGS sequence"/>
</dbReference>
<dbReference type="EMBL" id="AVOT02013993">
    <property type="protein sequence ID" value="MBW0497092.1"/>
    <property type="molecule type" value="Genomic_DNA"/>
</dbReference>
<organism evidence="1 2">
    <name type="scientific">Austropuccinia psidii MF-1</name>
    <dbReference type="NCBI Taxonomy" id="1389203"/>
    <lineage>
        <taxon>Eukaryota</taxon>
        <taxon>Fungi</taxon>
        <taxon>Dikarya</taxon>
        <taxon>Basidiomycota</taxon>
        <taxon>Pucciniomycotina</taxon>
        <taxon>Pucciniomycetes</taxon>
        <taxon>Pucciniales</taxon>
        <taxon>Sphaerophragmiaceae</taxon>
        <taxon>Austropuccinia</taxon>
    </lineage>
</organism>
<name>A0A9Q3D7S4_9BASI</name>
<dbReference type="AlphaFoldDB" id="A0A9Q3D7S4"/>